<comment type="similarity">
    <text evidence="7">Belongs to the CobU/CobP family.</text>
</comment>
<dbReference type="PIRSF" id="PIRSF006135">
    <property type="entry name" value="CobU"/>
    <property type="match status" value="1"/>
</dbReference>
<dbReference type="SUPFAM" id="SSF52540">
    <property type="entry name" value="P-loop containing nucleoside triphosphate hydrolases"/>
    <property type="match status" value="1"/>
</dbReference>
<accession>A0ABR8XIZ7</accession>
<dbReference type="PANTHER" id="PTHR34848:SF1">
    <property type="entry name" value="BIFUNCTIONAL ADENOSYLCOBALAMIN BIOSYNTHESIS PROTEIN COBU"/>
    <property type="match status" value="1"/>
</dbReference>
<comment type="pathway">
    <text evidence="6">Cofactor biosynthesis; adenosylcobalamin biosynthesis; adenosylcobalamin from cob(II)yrinate a,c-diamide: step 5/7.</text>
</comment>
<evidence type="ECO:0000256" key="2">
    <source>
        <dbReference type="ARBA" id="ARBA00000711"/>
    </source>
</evidence>
<comment type="catalytic activity">
    <reaction evidence="1">
        <text>adenosylcob(III)inamide + ATP = adenosylcob(III)inamide phosphate + ADP + H(+)</text>
        <dbReference type="Rhea" id="RHEA:15769"/>
        <dbReference type="ChEBI" id="CHEBI:2480"/>
        <dbReference type="ChEBI" id="CHEBI:15378"/>
        <dbReference type="ChEBI" id="CHEBI:30616"/>
        <dbReference type="ChEBI" id="CHEBI:58502"/>
        <dbReference type="ChEBI" id="CHEBI:456216"/>
        <dbReference type="EC" id="2.7.1.156"/>
    </reaction>
</comment>
<evidence type="ECO:0000313" key="18">
    <source>
        <dbReference type="EMBL" id="MBD8031901.1"/>
    </source>
</evidence>
<keyword evidence="11" id="KW-0808">Transferase</keyword>
<evidence type="ECO:0000256" key="13">
    <source>
        <dbReference type="ARBA" id="ARBA00022777"/>
    </source>
</evidence>
<evidence type="ECO:0000256" key="9">
    <source>
        <dbReference type="ARBA" id="ARBA00012523"/>
    </source>
</evidence>
<dbReference type="EMBL" id="JACSPW010000001">
    <property type="protein sequence ID" value="MBD8031901.1"/>
    <property type="molecule type" value="Genomic_DNA"/>
</dbReference>
<keyword evidence="18" id="KW-0548">Nucleotidyltransferase</keyword>
<evidence type="ECO:0000256" key="11">
    <source>
        <dbReference type="ARBA" id="ARBA00022679"/>
    </source>
</evidence>
<dbReference type="Proteomes" id="UP000600565">
    <property type="component" value="Unassembled WGS sequence"/>
</dbReference>
<keyword evidence="13 18" id="KW-0418">Kinase</keyword>
<dbReference type="Gene3D" id="3.40.50.300">
    <property type="entry name" value="P-loop containing nucleotide triphosphate hydrolases"/>
    <property type="match status" value="1"/>
</dbReference>
<comment type="catalytic activity">
    <reaction evidence="3">
        <text>adenosylcob(III)inamide + GTP = adenosylcob(III)inamide phosphate + GDP + H(+)</text>
        <dbReference type="Rhea" id="RHEA:15765"/>
        <dbReference type="ChEBI" id="CHEBI:2480"/>
        <dbReference type="ChEBI" id="CHEBI:15378"/>
        <dbReference type="ChEBI" id="CHEBI:37565"/>
        <dbReference type="ChEBI" id="CHEBI:58189"/>
        <dbReference type="ChEBI" id="CHEBI:58502"/>
        <dbReference type="EC" id="2.7.1.156"/>
    </reaction>
</comment>
<evidence type="ECO:0000256" key="10">
    <source>
        <dbReference type="ARBA" id="ARBA00022573"/>
    </source>
</evidence>
<evidence type="ECO:0000256" key="8">
    <source>
        <dbReference type="ARBA" id="ARBA00012016"/>
    </source>
</evidence>
<comment type="catalytic activity">
    <reaction evidence="2">
        <text>adenosylcob(III)inamide phosphate + GTP + H(+) = adenosylcob(III)inamide-GDP + diphosphate</text>
        <dbReference type="Rhea" id="RHEA:22712"/>
        <dbReference type="ChEBI" id="CHEBI:15378"/>
        <dbReference type="ChEBI" id="CHEBI:33019"/>
        <dbReference type="ChEBI" id="CHEBI:37565"/>
        <dbReference type="ChEBI" id="CHEBI:58502"/>
        <dbReference type="ChEBI" id="CHEBI:60487"/>
        <dbReference type="EC" id="2.7.7.62"/>
    </reaction>
</comment>
<keyword evidence="12" id="KW-0547">Nucleotide-binding</keyword>
<evidence type="ECO:0000256" key="17">
    <source>
        <dbReference type="ARBA" id="ARBA00030571"/>
    </source>
</evidence>
<evidence type="ECO:0000256" key="7">
    <source>
        <dbReference type="ARBA" id="ARBA00007490"/>
    </source>
</evidence>
<dbReference type="InterPro" id="IPR027417">
    <property type="entry name" value="P-loop_NTPase"/>
</dbReference>
<comment type="pathway">
    <text evidence="5">Cofactor biosynthesis; adenosylcobalamin biosynthesis; adenosylcobalamin from cob(II)yrinate a,c-diamide: step 6/7.</text>
</comment>
<evidence type="ECO:0000256" key="6">
    <source>
        <dbReference type="ARBA" id="ARBA00005159"/>
    </source>
</evidence>
<evidence type="ECO:0000256" key="16">
    <source>
        <dbReference type="ARBA" id="ARBA00029570"/>
    </source>
</evidence>
<name>A0ABR8XIZ7_9BACL</name>
<dbReference type="EC" id="2.7.1.156" evidence="8"/>
<comment type="caution">
    <text evidence="18">The sequence shown here is derived from an EMBL/GenBank/DDBJ whole genome shotgun (WGS) entry which is preliminary data.</text>
</comment>
<dbReference type="RefSeq" id="WP_191702516.1">
    <property type="nucleotide sequence ID" value="NZ_JACSPW010000001.1"/>
</dbReference>
<evidence type="ECO:0000256" key="15">
    <source>
        <dbReference type="ARBA" id="ARBA00023134"/>
    </source>
</evidence>
<keyword evidence="15" id="KW-0342">GTP-binding</keyword>
<keyword evidence="10" id="KW-0169">Cobalamin biosynthesis</keyword>
<evidence type="ECO:0000256" key="14">
    <source>
        <dbReference type="ARBA" id="ARBA00022840"/>
    </source>
</evidence>
<sequence>MIFITGGVRSGKSAFAEKYARRLGENKLLYYVATGVSFDDEMKKRIVRHQWDRQNQNATWNTVEMQVQIPLTIQQLSKDAVVLFECVTTWLSNVLFNYEAECKNSEYINNCIESLQKQLLAWHQQGATIVVVSNEVLDELPSRYNEVNLYRKLLGELHQWIVQHSDEAYEVQYQLVQQWK</sequence>
<reference evidence="18 19" key="1">
    <citation type="submission" date="2020-08" db="EMBL/GenBank/DDBJ databases">
        <title>A Genomic Blueprint of the Chicken Gut Microbiome.</title>
        <authorList>
            <person name="Gilroy R."/>
            <person name="Ravi A."/>
            <person name="Getino M."/>
            <person name="Pursley I."/>
            <person name="Horton D.L."/>
            <person name="Alikhan N.-F."/>
            <person name="Baker D."/>
            <person name="Gharbi K."/>
            <person name="Hall N."/>
            <person name="Watson M."/>
            <person name="Adriaenssens E.M."/>
            <person name="Foster-Nyarko E."/>
            <person name="Jarju S."/>
            <person name="Secka A."/>
            <person name="Antonio M."/>
            <person name="Oren A."/>
            <person name="Chaudhuri R."/>
            <person name="La Ragione R.M."/>
            <person name="Hildebrand F."/>
            <person name="Pallen M.J."/>
        </authorList>
    </citation>
    <scope>NUCLEOTIDE SEQUENCE [LARGE SCALE GENOMIC DNA]</scope>
    <source>
        <strain evidence="18 19">Sa1YVA6</strain>
    </source>
</reference>
<evidence type="ECO:0000313" key="19">
    <source>
        <dbReference type="Proteomes" id="UP000600565"/>
    </source>
</evidence>
<keyword evidence="14" id="KW-0067">ATP-binding</keyword>
<gene>
    <name evidence="18" type="ORF">H9632_02390</name>
</gene>
<proteinExistence type="inferred from homology"/>
<evidence type="ECO:0000256" key="5">
    <source>
        <dbReference type="ARBA" id="ARBA00004692"/>
    </source>
</evidence>
<dbReference type="GO" id="GO:0016779">
    <property type="term" value="F:nucleotidyltransferase activity"/>
    <property type="evidence" value="ECO:0007669"/>
    <property type="project" value="UniProtKB-KW"/>
</dbReference>
<evidence type="ECO:0000256" key="4">
    <source>
        <dbReference type="ARBA" id="ARBA00003889"/>
    </source>
</evidence>
<dbReference type="GO" id="GO:0016301">
    <property type="term" value="F:kinase activity"/>
    <property type="evidence" value="ECO:0007669"/>
    <property type="project" value="UniProtKB-KW"/>
</dbReference>
<dbReference type="CDD" id="cd00544">
    <property type="entry name" value="CobU"/>
    <property type="match status" value="1"/>
</dbReference>
<dbReference type="InterPro" id="IPR003203">
    <property type="entry name" value="CobU/CobP"/>
</dbReference>
<evidence type="ECO:0000256" key="3">
    <source>
        <dbReference type="ARBA" id="ARBA00001522"/>
    </source>
</evidence>
<evidence type="ECO:0000256" key="1">
    <source>
        <dbReference type="ARBA" id="ARBA00000312"/>
    </source>
</evidence>
<dbReference type="EC" id="2.7.7.62" evidence="9"/>
<keyword evidence="19" id="KW-1185">Reference proteome</keyword>
<comment type="function">
    <text evidence="4">Catalyzes ATP-dependent phosphorylation of adenosylcobinamide and addition of GMP to adenosylcobinamide phosphate.</text>
</comment>
<protein>
    <recommendedName>
        <fullName evidence="16">Adenosylcobinamide kinase</fullName>
        <ecNumber evidence="8">2.7.1.156</ecNumber>
        <ecNumber evidence="9">2.7.7.62</ecNumber>
    </recommendedName>
    <alternativeName>
        <fullName evidence="17">Adenosylcobinamide-phosphate guanylyltransferase</fullName>
    </alternativeName>
</protein>
<organism evidence="18 19">
    <name type="scientific">Solibacillus merdavium</name>
    <dbReference type="NCBI Taxonomy" id="2762218"/>
    <lineage>
        <taxon>Bacteria</taxon>
        <taxon>Bacillati</taxon>
        <taxon>Bacillota</taxon>
        <taxon>Bacilli</taxon>
        <taxon>Bacillales</taxon>
        <taxon>Caryophanaceae</taxon>
        <taxon>Solibacillus</taxon>
    </lineage>
</organism>
<dbReference type="PANTHER" id="PTHR34848">
    <property type="match status" value="1"/>
</dbReference>
<dbReference type="Pfam" id="PF02283">
    <property type="entry name" value="CobU"/>
    <property type="match status" value="1"/>
</dbReference>
<evidence type="ECO:0000256" key="12">
    <source>
        <dbReference type="ARBA" id="ARBA00022741"/>
    </source>
</evidence>